<proteinExistence type="predicted"/>
<dbReference type="Proteomes" id="UP000603234">
    <property type="component" value="Unassembled WGS sequence"/>
</dbReference>
<dbReference type="EMBL" id="WJBC01000035">
    <property type="protein sequence ID" value="MBC3805554.1"/>
    <property type="molecule type" value="Genomic_DNA"/>
</dbReference>
<keyword evidence="2" id="KW-1185">Reference proteome</keyword>
<protein>
    <submittedName>
        <fullName evidence="1">Uncharacterized protein</fullName>
    </submittedName>
</protein>
<evidence type="ECO:0000313" key="2">
    <source>
        <dbReference type="Proteomes" id="UP000603234"/>
    </source>
</evidence>
<name>A0ABR6WY72_9FIRM</name>
<accession>A0ABR6WY72</accession>
<gene>
    <name evidence="1" type="ORF">GH808_14145</name>
</gene>
<reference evidence="1 2" key="1">
    <citation type="journal article" date="2020" name="mSystems">
        <title>Defining Genomic and Predicted Metabolic Features of the Acetobacterium Genus.</title>
        <authorList>
            <person name="Ross D.E."/>
            <person name="Marshall C.W."/>
            <person name="Gulliver D."/>
            <person name="May H.D."/>
            <person name="Norman R.S."/>
        </authorList>
    </citation>
    <scope>NUCLEOTIDE SEQUENCE [LARGE SCALE GENOMIC DNA]</scope>
    <source>
        <strain evidence="1 2">DSM 8238</strain>
    </source>
</reference>
<sequence length="54" mass="6404">MNKKKQKVDLIRKIQKELLLIEFKDAPDSPKSRVCYDFGTRACLTCSRCWIKEQ</sequence>
<dbReference type="RefSeq" id="WP_186843442.1">
    <property type="nucleotide sequence ID" value="NZ_WJBC01000035.1"/>
</dbReference>
<evidence type="ECO:0000313" key="1">
    <source>
        <dbReference type="EMBL" id="MBC3805554.1"/>
    </source>
</evidence>
<comment type="caution">
    <text evidence="1">The sequence shown here is derived from an EMBL/GenBank/DDBJ whole genome shotgun (WGS) entry which is preliminary data.</text>
</comment>
<organism evidence="1 2">
    <name type="scientific">Acetobacterium fimetarium</name>
    <dbReference type="NCBI Taxonomy" id="52691"/>
    <lineage>
        <taxon>Bacteria</taxon>
        <taxon>Bacillati</taxon>
        <taxon>Bacillota</taxon>
        <taxon>Clostridia</taxon>
        <taxon>Eubacteriales</taxon>
        <taxon>Eubacteriaceae</taxon>
        <taxon>Acetobacterium</taxon>
    </lineage>
</organism>